<protein>
    <submittedName>
        <fullName evidence="1">Uncharacterized protein</fullName>
    </submittedName>
</protein>
<comment type="caution">
    <text evidence="1">The sequence shown here is derived from an EMBL/GenBank/DDBJ whole genome shotgun (WGS) entry which is preliminary data.</text>
</comment>
<name>D3ACK2_9FIRM</name>
<dbReference type="HOGENOM" id="CLU_2990552_0_0_9"/>
<evidence type="ECO:0000313" key="1">
    <source>
        <dbReference type="EMBL" id="EFD00452.1"/>
    </source>
</evidence>
<sequence>MFPRISIQRPDPGCKKSKLVKLAGEEPVKISKGRLILLAGIRLGLVIFRNCAAISAA</sequence>
<dbReference type="EMBL" id="ACIO01000085">
    <property type="protein sequence ID" value="EFD00452.1"/>
    <property type="molecule type" value="Genomic_DNA"/>
</dbReference>
<dbReference type="AlphaFoldDB" id="D3ACK2"/>
<gene>
    <name evidence="1" type="ORF">CLOSTHATH_01330</name>
</gene>
<accession>D3ACK2</accession>
<reference evidence="1 2" key="1">
    <citation type="submission" date="2010-01" db="EMBL/GenBank/DDBJ databases">
        <authorList>
            <person name="Weinstock G."/>
            <person name="Sodergren E."/>
            <person name="Clifton S."/>
            <person name="Fulton L."/>
            <person name="Fulton B."/>
            <person name="Courtney L."/>
            <person name="Fronick C."/>
            <person name="Harrison M."/>
            <person name="Strong C."/>
            <person name="Farmer C."/>
            <person name="Delahaunty K."/>
            <person name="Markovic C."/>
            <person name="Hall O."/>
            <person name="Minx P."/>
            <person name="Tomlinson C."/>
            <person name="Mitreva M."/>
            <person name="Nelson J."/>
            <person name="Hou S."/>
            <person name="Wollam A."/>
            <person name="Pepin K.H."/>
            <person name="Johnson M."/>
            <person name="Bhonagiri V."/>
            <person name="Nash W.E."/>
            <person name="Warren W."/>
            <person name="Chinwalla A."/>
            <person name="Mardis E.R."/>
            <person name="Wilson R.K."/>
        </authorList>
    </citation>
    <scope>NUCLEOTIDE SEQUENCE [LARGE SCALE GENOMIC DNA]</scope>
    <source>
        <strain evidence="1 2">DSM 13479</strain>
    </source>
</reference>
<proteinExistence type="predicted"/>
<organism evidence="1 2">
    <name type="scientific">Hungatella hathewayi DSM 13479</name>
    <dbReference type="NCBI Taxonomy" id="566550"/>
    <lineage>
        <taxon>Bacteria</taxon>
        <taxon>Bacillati</taxon>
        <taxon>Bacillota</taxon>
        <taxon>Clostridia</taxon>
        <taxon>Lachnospirales</taxon>
        <taxon>Lachnospiraceae</taxon>
        <taxon>Hungatella</taxon>
    </lineage>
</organism>
<evidence type="ECO:0000313" key="2">
    <source>
        <dbReference type="Proteomes" id="UP000004968"/>
    </source>
</evidence>
<dbReference type="Proteomes" id="UP000004968">
    <property type="component" value="Unassembled WGS sequence"/>
</dbReference>